<reference evidence="3" key="1">
    <citation type="submission" date="2022-03" db="EMBL/GenBank/DDBJ databases">
        <title>Description of Abyssus ytuae gen. nov., sp. nov., a novel member of the family Flavobacteriaceae isolated from the sediment of Mariana Trench.</title>
        <authorList>
            <person name="Zhang J."/>
            <person name="Xu X."/>
        </authorList>
    </citation>
    <scope>NUCLEOTIDE SEQUENCE</scope>
    <source>
        <strain evidence="3">MT3330</strain>
    </source>
</reference>
<feature type="region of interest" description="Disordered" evidence="1">
    <location>
        <begin position="1"/>
        <end position="22"/>
    </location>
</feature>
<organism evidence="3 4">
    <name type="scientific">Abyssalbus ytuae</name>
    <dbReference type="NCBI Taxonomy" id="2926907"/>
    <lineage>
        <taxon>Bacteria</taxon>
        <taxon>Pseudomonadati</taxon>
        <taxon>Bacteroidota</taxon>
        <taxon>Flavobacteriia</taxon>
        <taxon>Flavobacteriales</taxon>
        <taxon>Flavobacteriaceae</taxon>
        <taxon>Abyssalbus</taxon>
    </lineage>
</organism>
<dbReference type="RefSeq" id="WP_255844765.1">
    <property type="nucleotide sequence ID" value="NZ_CP094358.1"/>
</dbReference>
<dbReference type="AlphaFoldDB" id="A0A9E7CUI7"/>
<feature type="transmembrane region" description="Helical" evidence="2">
    <location>
        <begin position="45"/>
        <end position="66"/>
    </location>
</feature>
<keyword evidence="4" id="KW-1185">Reference proteome</keyword>
<evidence type="ECO:0000313" key="4">
    <source>
        <dbReference type="Proteomes" id="UP000831290"/>
    </source>
</evidence>
<keyword evidence="2" id="KW-1133">Transmembrane helix</keyword>
<accession>A0A9E7CUI7</accession>
<proteinExistence type="predicted"/>
<name>A0A9E7CUI7_9FLAO</name>
<protein>
    <submittedName>
        <fullName evidence="3">Uncharacterized protein</fullName>
    </submittedName>
</protein>
<keyword evidence="2" id="KW-0472">Membrane</keyword>
<sequence>MGQGNFEERSKEKMEARKITPSPHAWEKLESWLNKTERPKKGFFVPYWAAACIMVAMALSVILLLIKKQPEQTLVNVEENIKASPVSEKERDLPAVTITPSEEKNVQYNNNEQAISSNNKPAGFSGKNKQKVIQKNPDMPAERSKQPVMAAFEEEKVKQVVEQVYAMNAKREVTTEEIEQLLKMAQKQLDSQRTLYNKDNNKIDAVALLDEVEHELEKSFRDKVFEALKEGAVIIKTAVADNN</sequence>
<dbReference type="EMBL" id="CP094358">
    <property type="protein sequence ID" value="UOB18507.1"/>
    <property type="molecule type" value="Genomic_DNA"/>
</dbReference>
<evidence type="ECO:0000256" key="1">
    <source>
        <dbReference type="SAM" id="MobiDB-lite"/>
    </source>
</evidence>
<gene>
    <name evidence="3" type="ORF">MQE35_04255</name>
</gene>
<keyword evidence="2" id="KW-0812">Transmembrane</keyword>
<evidence type="ECO:0000313" key="3">
    <source>
        <dbReference type="EMBL" id="UOB18507.1"/>
    </source>
</evidence>
<evidence type="ECO:0000256" key="2">
    <source>
        <dbReference type="SAM" id="Phobius"/>
    </source>
</evidence>
<dbReference type="Proteomes" id="UP000831290">
    <property type="component" value="Chromosome"/>
</dbReference>
<dbReference type="KEGG" id="fbm:MQE35_04255"/>
<feature type="compositionally biased region" description="Basic and acidic residues" evidence="1">
    <location>
        <begin position="1"/>
        <end position="18"/>
    </location>
</feature>